<organism evidence="2 3">
    <name type="scientific">Aldrovandia affinis</name>
    <dbReference type="NCBI Taxonomy" id="143900"/>
    <lineage>
        <taxon>Eukaryota</taxon>
        <taxon>Metazoa</taxon>
        <taxon>Chordata</taxon>
        <taxon>Craniata</taxon>
        <taxon>Vertebrata</taxon>
        <taxon>Euteleostomi</taxon>
        <taxon>Actinopterygii</taxon>
        <taxon>Neopterygii</taxon>
        <taxon>Teleostei</taxon>
        <taxon>Notacanthiformes</taxon>
        <taxon>Halosauridae</taxon>
        <taxon>Aldrovandia</taxon>
    </lineage>
</organism>
<feature type="region of interest" description="Disordered" evidence="1">
    <location>
        <begin position="23"/>
        <end position="45"/>
    </location>
</feature>
<dbReference type="EMBL" id="JAINUG010000025">
    <property type="protein sequence ID" value="KAJ8410659.1"/>
    <property type="molecule type" value="Genomic_DNA"/>
</dbReference>
<evidence type="ECO:0000256" key="1">
    <source>
        <dbReference type="SAM" id="MobiDB-lite"/>
    </source>
</evidence>
<keyword evidence="3" id="KW-1185">Reference proteome</keyword>
<dbReference type="Proteomes" id="UP001221898">
    <property type="component" value="Unassembled WGS sequence"/>
</dbReference>
<dbReference type="AlphaFoldDB" id="A0AAD7SXL8"/>
<gene>
    <name evidence="2" type="ORF">AAFF_G00186160</name>
</gene>
<comment type="caution">
    <text evidence="2">The sequence shown here is derived from an EMBL/GenBank/DDBJ whole genome shotgun (WGS) entry which is preliminary data.</text>
</comment>
<accession>A0AAD7SXL8</accession>
<evidence type="ECO:0000313" key="3">
    <source>
        <dbReference type="Proteomes" id="UP001221898"/>
    </source>
</evidence>
<proteinExistence type="predicted"/>
<name>A0AAD7SXL8_9TELE</name>
<evidence type="ECO:0000313" key="2">
    <source>
        <dbReference type="EMBL" id="KAJ8410659.1"/>
    </source>
</evidence>
<sequence length="73" mass="8186">MCSFCVQAYCLRSLLGQPHRTHRVMTEAEEGERPRGKVKDSGAGRHHFCGRQDLCQNQSLPVHTAPLAPLEQD</sequence>
<reference evidence="2" key="1">
    <citation type="journal article" date="2023" name="Science">
        <title>Genome structures resolve the early diversification of teleost fishes.</title>
        <authorList>
            <person name="Parey E."/>
            <person name="Louis A."/>
            <person name="Montfort J."/>
            <person name="Bouchez O."/>
            <person name="Roques C."/>
            <person name="Iampietro C."/>
            <person name="Lluch J."/>
            <person name="Castinel A."/>
            <person name="Donnadieu C."/>
            <person name="Desvignes T."/>
            <person name="Floi Bucao C."/>
            <person name="Jouanno E."/>
            <person name="Wen M."/>
            <person name="Mejri S."/>
            <person name="Dirks R."/>
            <person name="Jansen H."/>
            <person name="Henkel C."/>
            <person name="Chen W.J."/>
            <person name="Zahm M."/>
            <person name="Cabau C."/>
            <person name="Klopp C."/>
            <person name="Thompson A.W."/>
            <person name="Robinson-Rechavi M."/>
            <person name="Braasch I."/>
            <person name="Lecointre G."/>
            <person name="Bobe J."/>
            <person name="Postlethwait J.H."/>
            <person name="Berthelot C."/>
            <person name="Roest Crollius H."/>
            <person name="Guiguen Y."/>
        </authorList>
    </citation>
    <scope>NUCLEOTIDE SEQUENCE</scope>
    <source>
        <strain evidence="2">NC1722</strain>
    </source>
</reference>
<protein>
    <submittedName>
        <fullName evidence="2">Uncharacterized protein</fullName>
    </submittedName>
</protein>
<feature type="compositionally biased region" description="Basic and acidic residues" evidence="1">
    <location>
        <begin position="31"/>
        <end position="43"/>
    </location>
</feature>